<dbReference type="GO" id="GO:0046872">
    <property type="term" value="F:metal ion binding"/>
    <property type="evidence" value="ECO:0007669"/>
    <property type="project" value="UniProtKB-KW"/>
</dbReference>
<dbReference type="GO" id="GO:0003954">
    <property type="term" value="F:NADH dehydrogenase activity"/>
    <property type="evidence" value="ECO:0007669"/>
    <property type="project" value="TreeGrafter"/>
</dbReference>
<dbReference type="Gene3D" id="1.10.10.1590">
    <property type="entry name" value="NADH-quinone oxidoreductase subunit E"/>
    <property type="match status" value="1"/>
</dbReference>
<dbReference type="GO" id="GO:0031090">
    <property type="term" value="C:organelle membrane"/>
    <property type="evidence" value="ECO:0007669"/>
    <property type="project" value="UniProtKB-ARBA"/>
</dbReference>
<evidence type="ECO:0000256" key="1">
    <source>
        <dbReference type="ARBA" id="ARBA00010643"/>
    </source>
</evidence>
<dbReference type="InterPro" id="IPR002023">
    <property type="entry name" value="NuoE-like"/>
</dbReference>
<name>A0A2T4CYQ9_9GAMM</name>
<comment type="catalytic activity">
    <reaction evidence="12">
        <text>a quinone + NADH + 5 H(+)(in) = a quinol + NAD(+) + 4 H(+)(out)</text>
        <dbReference type="Rhea" id="RHEA:57888"/>
        <dbReference type="ChEBI" id="CHEBI:15378"/>
        <dbReference type="ChEBI" id="CHEBI:24646"/>
        <dbReference type="ChEBI" id="CHEBI:57540"/>
        <dbReference type="ChEBI" id="CHEBI:57945"/>
        <dbReference type="ChEBI" id="CHEBI:132124"/>
    </reaction>
</comment>
<feature type="binding site" evidence="13">
    <location>
        <position position="101"/>
    </location>
    <ligand>
        <name>[2Fe-2S] cluster</name>
        <dbReference type="ChEBI" id="CHEBI:190135"/>
    </ligand>
</feature>
<keyword evidence="4 13" id="KW-0479">Metal-binding</keyword>
<dbReference type="GO" id="GO:0031967">
    <property type="term" value="C:organelle envelope"/>
    <property type="evidence" value="ECO:0007669"/>
    <property type="project" value="UniProtKB-ARBA"/>
</dbReference>
<evidence type="ECO:0000256" key="2">
    <source>
        <dbReference type="ARBA" id="ARBA00019898"/>
    </source>
</evidence>
<accession>A0A2T4CYQ9</accession>
<dbReference type="EMBL" id="PYVN01000007">
    <property type="protein sequence ID" value="PTB86707.1"/>
    <property type="molecule type" value="Genomic_DNA"/>
</dbReference>
<dbReference type="GO" id="GO:0098796">
    <property type="term" value="C:membrane protein complex"/>
    <property type="evidence" value="ECO:0007669"/>
    <property type="project" value="UniProtKB-ARBA"/>
</dbReference>
<dbReference type="PANTHER" id="PTHR10371">
    <property type="entry name" value="NADH DEHYDROGENASE UBIQUINONE FLAVOPROTEIN 2, MITOCHONDRIAL"/>
    <property type="match status" value="1"/>
</dbReference>
<organism evidence="14">
    <name type="scientific">Pseudidiomarina aestuarii</name>
    <dbReference type="NCBI Taxonomy" id="624146"/>
    <lineage>
        <taxon>Bacteria</taxon>
        <taxon>Pseudomonadati</taxon>
        <taxon>Pseudomonadota</taxon>
        <taxon>Gammaproteobacteria</taxon>
        <taxon>Alteromonadales</taxon>
        <taxon>Idiomarinaceae</taxon>
        <taxon>Pseudidiomarina</taxon>
    </lineage>
</organism>
<comment type="cofactor">
    <cofactor evidence="11">
        <name>[2Fe-2S] cluster</name>
        <dbReference type="ChEBI" id="CHEBI:190135"/>
    </cofactor>
</comment>
<dbReference type="FunFam" id="1.10.10.1590:FF:000001">
    <property type="entry name" value="NADH-quinone oxidoreductase subunit E"/>
    <property type="match status" value="1"/>
</dbReference>
<dbReference type="Pfam" id="PF01257">
    <property type="entry name" value="2Fe-2S_thioredx"/>
    <property type="match status" value="1"/>
</dbReference>
<dbReference type="GO" id="GO:0098662">
    <property type="term" value="P:inorganic cation transmembrane transport"/>
    <property type="evidence" value="ECO:0007669"/>
    <property type="project" value="UniProtKB-ARBA"/>
</dbReference>
<gene>
    <name evidence="14" type="ORF">C9940_01330</name>
</gene>
<evidence type="ECO:0000256" key="12">
    <source>
        <dbReference type="ARBA" id="ARBA00047712"/>
    </source>
</evidence>
<dbReference type="PANTHER" id="PTHR10371:SF3">
    <property type="entry name" value="NADH DEHYDROGENASE [UBIQUINONE] FLAVOPROTEIN 2, MITOCHONDRIAL"/>
    <property type="match status" value="1"/>
</dbReference>
<dbReference type="GO" id="GO:0022890">
    <property type="term" value="F:inorganic cation transmembrane transporter activity"/>
    <property type="evidence" value="ECO:0007669"/>
    <property type="project" value="UniProtKB-ARBA"/>
</dbReference>
<comment type="caution">
    <text evidence="14">The sequence shown here is derived from an EMBL/GenBank/DDBJ whole genome shotgun (WGS) entry which is preliminary data.</text>
</comment>
<comment type="similarity">
    <text evidence="1">Belongs to the complex I 24 kDa subunit family.</text>
</comment>
<evidence type="ECO:0000256" key="4">
    <source>
        <dbReference type="ARBA" id="ARBA00022723"/>
    </source>
</evidence>
<evidence type="ECO:0000256" key="5">
    <source>
        <dbReference type="ARBA" id="ARBA00022967"/>
    </source>
</evidence>
<feature type="binding site" evidence="13">
    <location>
        <position position="137"/>
    </location>
    <ligand>
        <name>[2Fe-2S] cluster</name>
        <dbReference type="ChEBI" id="CHEBI:190135"/>
    </ligand>
</feature>
<dbReference type="PROSITE" id="PS01099">
    <property type="entry name" value="COMPLEX1_24K"/>
    <property type="match status" value="1"/>
</dbReference>
<feature type="binding site" evidence="13">
    <location>
        <position position="141"/>
    </location>
    <ligand>
        <name>[2Fe-2S] cluster</name>
        <dbReference type="ChEBI" id="CHEBI:190135"/>
    </ligand>
</feature>
<dbReference type="GO" id="GO:1902494">
    <property type="term" value="C:catalytic complex"/>
    <property type="evidence" value="ECO:0007669"/>
    <property type="project" value="UniProtKB-ARBA"/>
</dbReference>
<evidence type="ECO:0000256" key="7">
    <source>
        <dbReference type="ARBA" id="ARBA00023014"/>
    </source>
</evidence>
<evidence type="ECO:0000256" key="6">
    <source>
        <dbReference type="ARBA" id="ARBA00023004"/>
    </source>
</evidence>
<keyword evidence="8" id="KW-0520">NAD</keyword>
<keyword evidence="6 13" id="KW-0408">Iron</keyword>
<dbReference type="PIRSF" id="PIRSF000216">
    <property type="entry name" value="NADH_DH_24kDa"/>
    <property type="match status" value="1"/>
</dbReference>
<dbReference type="AlphaFoldDB" id="A0A2T4CYQ9"/>
<dbReference type="InterPro" id="IPR042128">
    <property type="entry name" value="NuoE_dom"/>
</dbReference>
<feature type="binding site" evidence="13">
    <location>
        <position position="96"/>
    </location>
    <ligand>
        <name>[2Fe-2S] cluster</name>
        <dbReference type="ChEBI" id="CHEBI:190135"/>
    </ligand>
</feature>
<dbReference type="FunFam" id="3.40.30.10:FF:000022">
    <property type="entry name" value="NADH dehydrogenase flavoprotein 2, mitochondrial"/>
    <property type="match status" value="1"/>
</dbReference>
<keyword evidence="3 13" id="KW-0001">2Fe-2S</keyword>
<keyword evidence="5" id="KW-1278">Translocase</keyword>
<evidence type="ECO:0000256" key="13">
    <source>
        <dbReference type="PIRSR" id="PIRSR000216-1"/>
    </source>
</evidence>
<proteinExistence type="inferred from homology"/>
<protein>
    <recommendedName>
        <fullName evidence="2">NADH-quinone oxidoreductase subunit E</fullName>
    </recommendedName>
    <alternativeName>
        <fullName evidence="9">NADH dehydrogenase I subunit E</fullName>
    </alternativeName>
    <alternativeName>
        <fullName evidence="10">NDH-1 subunit E</fullName>
    </alternativeName>
</protein>
<dbReference type="GO" id="GO:0051537">
    <property type="term" value="F:2 iron, 2 sulfur cluster binding"/>
    <property type="evidence" value="ECO:0007669"/>
    <property type="project" value="UniProtKB-KW"/>
</dbReference>
<dbReference type="GO" id="GO:0008324">
    <property type="term" value="F:monoatomic cation transmembrane transporter activity"/>
    <property type="evidence" value="ECO:0007669"/>
    <property type="project" value="UniProtKB-ARBA"/>
</dbReference>
<evidence type="ECO:0000313" key="14">
    <source>
        <dbReference type="EMBL" id="PTB86707.1"/>
    </source>
</evidence>
<reference evidence="14" key="1">
    <citation type="submission" date="2018-03" db="EMBL/GenBank/DDBJ databases">
        <title>Cross-interface Injection: A General Nanoliter Liquid Handling Method Applied to Single Cells Genome Amplification Automated Nanoliter Liquid Handling Applied to Single Cell Multiple Displacement Amplification.</title>
        <authorList>
            <person name="Yun J."/>
            <person name="Xu P."/>
            <person name="Xu J."/>
            <person name="Dai X."/>
            <person name="Wang Y."/>
            <person name="Zheng X."/>
            <person name="Cao C."/>
            <person name="Yi Q."/>
            <person name="Zhu Y."/>
            <person name="Wang L."/>
            <person name="Dong Z."/>
            <person name="Huang Y."/>
            <person name="Huang L."/>
            <person name="Du W."/>
        </authorList>
    </citation>
    <scope>NUCLEOTIDE SEQUENCE [LARGE SCALE GENOMIC DNA]</scope>
    <source>
        <strain evidence="14">Z-D3-2</strain>
    </source>
</reference>
<dbReference type="InterPro" id="IPR036249">
    <property type="entry name" value="Thioredoxin-like_sf"/>
</dbReference>
<dbReference type="Gene3D" id="3.40.30.10">
    <property type="entry name" value="Glutaredoxin"/>
    <property type="match status" value="1"/>
</dbReference>
<dbReference type="InterPro" id="IPR041921">
    <property type="entry name" value="NuoE_N"/>
</dbReference>
<evidence type="ECO:0000256" key="11">
    <source>
        <dbReference type="ARBA" id="ARBA00034078"/>
    </source>
</evidence>
<evidence type="ECO:0000256" key="3">
    <source>
        <dbReference type="ARBA" id="ARBA00022714"/>
    </source>
</evidence>
<dbReference type="NCBIfam" id="NF005722">
    <property type="entry name" value="PRK07539.1-2"/>
    <property type="match status" value="1"/>
</dbReference>
<evidence type="ECO:0000256" key="8">
    <source>
        <dbReference type="ARBA" id="ARBA00023027"/>
    </source>
</evidence>
<comment type="cofactor">
    <cofactor evidence="13">
        <name>[2Fe-2S] cluster</name>
        <dbReference type="ChEBI" id="CHEBI:190135"/>
    </cofactor>
    <text evidence="13">Binds 1 [2Fe-2S] cluster.</text>
</comment>
<evidence type="ECO:0000256" key="9">
    <source>
        <dbReference type="ARBA" id="ARBA00031580"/>
    </source>
</evidence>
<dbReference type="SUPFAM" id="SSF52833">
    <property type="entry name" value="Thioredoxin-like"/>
    <property type="match status" value="1"/>
</dbReference>
<dbReference type="CDD" id="cd03064">
    <property type="entry name" value="TRX_Fd_NuoE"/>
    <property type="match status" value="1"/>
</dbReference>
<dbReference type="GO" id="GO:0022804">
    <property type="term" value="F:active transmembrane transporter activity"/>
    <property type="evidence" value="ECO:0007669"/>
    <property type="project" value="UniProtKB-ARBA"/>
</dbReference>
<evidence type="ECO:0000256" key="10">
    <source>
        <dbReference type="ARBA" id="ARBA00032788"/>
    </source>
</evidence>
<sequence length="170" mass="18854">MTAELQLTGHRDQLFSEAIRQQLDSWISKYPPGQAQSAVIPALHILQDAHEGWLSEGLMRALAEYLDIPVISVFEVATFYTMFELKPVGQHKISLCTNISCQLCGSEDIARHIQKKLGVGFGQTTADGKFTLKEVECLGACVGAPMLLLDRDYHEHLTVEKIDTLLDGVK</sequence>
<keyword evidence="7 13" id="KW-0411">Iron-sulfur</keyword>
<dbReference type="NCBIfam" id="TIGR01958">
    <property type="entry name" value="nuoE_fam"/>
    <property type="match status" value="1"/>
</dbReference>